<dbReference type="PANTHER" id="PTHR48418">
    <property type="entry name" value="TRNA WYBUTOSINE-SYNTHESIZING PROTEIN 3"/>
    <property type="match status" value="1"/>
</dbReference>
<keyword evidence="12" id="KW-1185">Reference proteome</keyword>
<evidence type="ECO:0000256" key="7">
    <source>
        <dbReference type="ARBA" id="ARBA00030554"/>
    </source>
</evidence>
<evidence type="ECO:0000256" key="6">
    <source>
        <dbReference type="ARBA" id="ARBA00022694"/>
    </source>
</evidence>
<evidence type="ECO:0000256" key="8">
    <source>
        <dbReference type="ARBA" id="ARBA00049202"/>
    </source>
</evidence>
<organism evidence="11 12">
    <name type="scientific">Angomonas deanei</name>
    <dbReference type="NCBI Taxonomy" id="59799"/>
    <lineage>
        <taxon>Eukaryota</taxon>
        <taxon>Discoba</taxon>
        <taxon>Euglenozoa</taxon>
        <taxon>Kinetoplastea</taxon>
        <taxon>Metakinetoplastina</taxon>
        <taxon>Trypanosomatida</taxon>
        <taxon>Trypanosomatidae</taxon>
        <taxon>Strigomonadinae</taxon>
        <taxon>Angomonas</taxon>
    </lineage>
</organism>
<comment type="similarity">
    <text evidence="1">Belongs to the TYW3 family.</text>
</comment>
<evidence type="ECO:0000256" key="4">
    <source>
        <dbReference type="ARBA" id="ARBA00022679"/>
    </source>
</evidence>
<evidence type="ECO:0000256" key="9">
    <source>
        <dbReference type="SAM" id="MobiDB-lite"/>
    </source>
</evidence>
<evidence type="ECO:0000256" key="2">
    <source>
        <dbReference type="ARBA" id="ARBA00012750"/>
    </source>
</evidence>
<dbReference type="Gene3D" id="3.30.1960.10">
    <property type="entry name" value="tRNA wybutosine-synthesizing-like"/>
    <property type="match status" value="2"/>
</dbReference>
<protein>
    <recommendedName>
        <fullName evidence="2">tRNA(Phe) 7-[(3-amino-3-carboxypropyl)-4-demethylwyosine(37)-N(4)]-methyltransferase</fullName>
        <ecNumber evidence="2">2.1.1.282</ecNumber>
    </recommendedName>
    <alternativeName>
        <fullName evidence="7">tRNA(Phe) 7-((3-amino-3-carboxypropyl)-4-demethylwyosine(37)-N(4))-methyltransferase</fullName>
    </alternativeName>
</protein>
<dbReference type="GO" id="GO:0008033">
    <property type="term" value="P:tRNA processing"/>
    <property type="evidence" value="ECO:0007669"/>
    <property type="project" value="UniProtKB-KW"/>
</dbReference>
<dbReference type="AlphaFoldDB" id="A0A7G2CHE5"/>
<evidence type="ECO:0000313" key="11">
    <source>
        <dbReference type="EMBL" id="CAD2219270.1"/>
    </source>
</evidence>
<evidence type="ECO:0000313" key="12">
    <source>
        <dbReference type="Proteomes" id="UP000515908"/>
    </source>
</evidence>
<dbReference type="InterPro" id="IPR036602">
    <property type="entry name" value="tRNA_yW-synthesising-like_sf"/>
</dbReference>
<accession>A0A7G2CHE5</accession>
<dbReference type="SUPFAM" id="SSF111278">
    <property type="entry name" value="SSo0622-like"/>
    <property type="match status" value="1"/>
</dbReference>
<keyword evidence="3 11" id="KW-0489">Methyltransferase</keyword>
<feature type="domain" description="tRNA wybutosine-synthesizing protein" evidence="10">
    <location>
        <begin position="45"/>
        <end position="324"/>
    </location>
</feature>
<dbReference type="Proteomes" id="UP000515908">
    <property type="component" value="Chromosome 13"/>
</dbReference>
<dbReference type="Pfam" id="PF02676">
    <property type="entry name" value="TYW3"/>
    <property type="match status" value="1"/>
</dbReference>
<dbReference type="VEuPathDB" id="TriTrypDB:ADEAN_000677200"/>
<keyword evidence="5" id="KW-0949">S-adenosyl-L-methionine</keyword>
<proteinExistence type="inferred from homology"/>
<evidence type="ECO:0000256" key="3">
    <source>
        <dbReference type="ARBA" id="ARBA00022603"/>
    </source>
</evidence>
<evidence type="ECO:0000259" key="10">
    <source>
        <dbReference type="Pfam" id="PF02676"/>
    </source>
</evidence>
<gene>
    <name evidence="11" type="ORF">ADEAN_000677200</name>
</gene>
<feature type="region of interest" description="Disordered" evidence="9">
    <location>
        <begin position="1"/>
        <end position="38"/>
    </location>
</feature>
<evidence type="ECO:0000256" key="1">
    <source>
        <dbReference type="ARBA" id="ARBA00008569"/>
    </source>
</evidence>
<evidence type="ECO:0000256" key="5">
    <source>
        <dbReference type="ARBA" id="ARBA00022691"/>
    </source>
</evidence>
<reference evidence="11 12" key="1">
    <citation type="submission" date="2020-08" db="EMBL/GenBank/DDBJ databases">
        <authorList>
            <person name="Newling K."/>
            <person name="Davey J."/>
            <person name="Forrester S."/>
        </authorList>
    </citation>
    <scope>NUCLEOTIDE SEQUENCE [LARGE SCALE GENOMIC DNA]</scope>
    <source>
        <strain evidence="12">Crithidia deanei Carvalho (ATCC PRA-265)</strain>
    </source>
</reference>
<dbReference type="EC" id="2.1.1.282" evidence="2"/>
<dbReference type="PANTHER" id="PTHR48418:SF1">
    <property type="entry name" value="TRNA WYBUTOSINE-SYNTHESIZING PROTEIN 3"/>
    <property type="match status" value="1"/>
</dbReference>
<dbReference type="InterPro" id="IPR003827">
    <property type="entry name" value="tRNA_yW-synthesising"/>
</dbReference>
<dbReference type="EMBL" id="LR877157">
    <property type="protein sequence ID" value="CAD2219270.1"/>
    <property type="molecule type" value="Genomic_DNA"/>
</dbReference>
<keyword evidence="4 11" id="KW-0808">Transferase</keyword>
<sequence length="330" mass="36658">MSVNPDCDGEAKTVKPPRKKNPEQRKLNKKSTVSQKQLDKQFNEHKKQILENLSQSACDLSPKGSVDRKCLDIMHTLNENENYVTTSSCSGRIALFHSISEDTPCTSSDNGDGQSVTSLKKMKRGAEKAMGWVYVKHGLLSPAELLAIVHTFCGAPLTEEEKKLDVEYSSRWETDDVPPSNTHVKTEDTLVYRKGFEGEVGGPLYDSLQSGASDFQLPTVGTVSLKMEPYVMHVECRTMENAKIILTAAVTDGGYRNSGVIPPGKKIMCGIRCTTGLGMEVPLVLSGHNYVHGNRQYMWELLHTANCKMFDNEKRTLKLQNSLESRLKSV</sequence>
<dbReference type="GO" id="GO:0032259">
    <property type="term" value="P:methylation"/>
    <property type="evidence" value="ECO:0007669"/>
    <property type="project" value="UniProtKB-KW"/>
</dbReference>
<comment type="catalytic activity">
    <reaction evidence="8">
        <text>4-demethyl-7-[(3S)-3-amino-3-carboxypropyl]wyosine(37) in tRNA(Phe) + S-adenosyl-L-methionine = 7-[(3S)-3-amino-3-carboxypropyl]wyosine(37) in tRNA(Phe) + S-adenosyl-L-homocysteine + H(+)</text>
        <dbReference type="Rhea" id="RHEA:36635"/>
        <dbReference type="Rhea" id="RHEA-COMP:10378"/>
        <dbReference type="Rhea" id="RHEA-COMP:10379"/>
        <dbReference type="ChEBI" id="CHEBI:15378"/>
        <dbReference type="ChEBI" id="CHEBI:57856"/>
        <dbReference type="ChEBI" id="CHEBI:59789"/>
        <dbReference type="ChEBI" id="CHEBI:73543"/>
        <dbReference type="ChEBI" id="CHEBI:73550"/>
        <dbReference type="EC" id="2.1.1.282"/>
    </reaction>
</comment>
<name>A0A7G2CHE5_9TRYP</name>
<keyword evidence="6" id="KW-0819">tRNA processing</keyword>
<dbReference type="GO" id="GO:0008168">
    <property type="term" value="F:methyltransferase activity"/>
    <property type="evidence" value="ECO:0007669"/>
    <property type="project" value="UniProtKB-KW"/>
</dbReference>